<dbReference type="GO" id="GO:0006897">
    <property type="term" value="P:endocytosis"/>
    <property type="evidence" value="ECO:0007669"/>
    <property type="project" value="UniProtKB-KW"/>
</dbReference>
<evidence type="ECO:0000256" key="1">
    <source>
        <dbReference type="ARBA" id="ARBA00004125"/>
    </source>
</evidence>
<feature type="compositionally biased region" description="Low complexity" evidence="13">
    <location>
        <begin position="908"/>
        <end position="919"/>
    </location>
</feature>
<dbReference type="PANTHER" id="PTHR11216">
    <property type="entry name" value="EH DOMAIN"/>
    <property type="match status" value="1"/>
</dbReference>
<feature type="domain" description="EF-hand" evidence="16">
    <location>
        <begin position="327"/>
        <end position="362"/>
    </location>
</feature>
<feature type="compositionally biased region" description="Polar residues" evidence="13">
    <location>
        <begin position="257"/>
        <end position="269"/>
    </location>
</feature>
<feature type="domain" description="EH" evidence="15">
    <location>
        <begin position="143"/>
        <end position="233"/>
    </location>
</feature>
<evidence type="ECO:0000256" key="12">
    <source>
        <dbReference type="SAM" id="Coils"/>
    </source>
</evidence>
<feature type="compositionally biased region" description="Polar residues" evidence="13">
    <location>
        <begin position="480"/>
        <end position="502"/>
    </location>
</feature>
<feature type="compositionally biased region" description="Polar residues" evidence="13">
    <location>
        <begin position="429"/>
        <end position="442"/>
    </location>
</feature>
<name>A0A6A6PEQ4_9PEZI</name>
<comment type="function">
    <text evidence="11">Component of the PAN1 actin cytoskeleton-regulatory complex required for the internalization of endosomes during actin-coupled endocytosis. The complex links the site of endocytosis to the cell membrane-associated actin cytoskeleton. Mediates uptake of external molecules and vacuolar degradation of plasma membrane proteins. Plays a role in the proper organization of the cell membrane-associated actin cytoskeleton and promotes its destabilization.</text>
</comment>
<evidence type="ECO:0000256" key="7">
    <source>
        <dbReference type="ARBA" id="ARBA00022837"/>
    </source>
</evidence>
<dbReference type="GO" id="GO:0005886">
    <property type="term" value="C:plasma membrane"/>
    <property type="evidence" value="ECO:0007669"/>
    <property type="project" value="UniProtKB-SubCell"/>
</dbReference>
<dbReference type="InterPro" id="IPR018247">
    <property type="entry name" value="EF_Hand_1_Ca_BS"/>
</dbReference>
<dbReference type="CDD" id="cd00052">
    <property type="entry name" value="EH"/>
    <property type="match status" value="3"/>
</dbReference>
<dbReference type="InterPro" id="IPR000261">
    <property type="entry name" value="EH_dom"/>
</dbReference>
<feature type="compositionally biased region" description="Low complexity" evidence="13">
    <location>
        <begin position="1381"/>
        <end position="1423"/>
    </location>
</feature>
<evidence type="ECO:0000259" key="15">
    <source>
        <dbReference type="PROSITE" id="PS50031"/>
    </source>
</evidence>
<feature type="compositionally biased region" description="Polar residues" evidence="13">
    <location>
        <begin position="702"/>
        <end position="711"/>
    </location>
</feature>
<keyword evidence="10" id="KW-0206">Cytoskeleton</keyword>
<evidence type="ECO:0000256" key="8">
    <source>
        <dbReference type="ARBA" id="ARBA00023054"/>
    </source>
</evidence>
<dbReference type="PROSITE" id="PS50030">
    <property type="entry name" value="UBA"/>
    <property type="match status" value="1"/>
</dbReference>
<keyword evidence="6" id="KW-0967">Endosome</keyword>
<evidence type="ECO:0000256" key="2">
    <source>
        <dbReference type="ARBA" id="ARBA00004134"/>
    </source>
</evidence>
<dbReference type="PROSITE" id="PS50222">
    <property type="entry name" value="EF_HAND_2"/>
    <property type="match status" value="1"/>
</dbReference>
<accession>A0A6A6PEQ4</accession>
<reference evidence="17" key="1">
    <citation type="journal article" date="2020" name="Stud. Mycol.">
        <title>101 Dothideomycetes genomes: a test case for predicting lifestyles and emergence of pathogens.</title>
        <authorList>
            <person name="Haridas S."/>
            <person name="Albert R."/>
            <person name="Binder M."/>
            <person name="Bloem J."/>
            <person name="Labutti K."/>
            <person name="Salamov A."/>
            <person name="Andreopoulos B."/>
            <person name="Baker S."/>
            <person name="Barry K."/>
            <person name="Bills G."/>
            <person name="Bluhm B."/>
            <person name="Cannon C."/>
            <person name="Castanera R."/>
            <person name="Culley D."/>
            <person name="Daum C."/>
            <person name="Ezra D."/>
            <person name="Gonzalez J."/>
            <person name="Henrissat B."/>
            <person name="Kuo A."/>
            <person name="Liang C."/>
            <person name="Lipzen A."/>
            <person name="Lutzoni F."/>
            <person name="Magnuson J."/>
            <person name="Mondo S."/>
            <person name="Nolan M."/>
            <person name="Ohm R."/>
            <person name="Pangilinan J."/>
            <person name="Park H.-J."/>
            <person name="Ramirez L."/>
            <person name="Alfaro M."/>
            <person name="Sun H."/>
            <person name="Tritt A."/>
            <person name="Yoshinaga Y."/>
            <person name="Zwiers L.-H."/>
            <person name="Turgeon B."/>
            <person name="Goodwin S."/>
            <person name="Spatafora J."/>
            <person name="Crous P."/>
            <person name="Grigoriev I."/>
        </authorList>
    </citation>
    <scope>NUCLEOTIDE SEQUENCE</scope>
    <source>
        <strain evidence="17">ATCC 16933</strain>
    </source>
</reference>
<dbReference type="PANTHER" id="PTHR11216:SF170">
    <property type="entry name" value="DYNAMIN ASSOCIATED PROTEIN 160, ISOFORM D"/>
    <property type="match status" value="1"/>
</dbReference>
<proteinExistence type="predicted"/>
<feature type="region of interest" description="Disordered" evidence="13">
    <location>
        <begin position="112"/>
        <end position="136"/>
    </location>
</feature>
<evidence type="ECO:0000256" key="4">
    <source>
        <dbReference type="ARBA" id="ARBA00011159"/>
    </source>
</evidence>
<dbReference type="InterPro" id="IPR002048">
    <property type="entry name" value="EF_hand_dom"/>
</dbReference>
<feature type="compositionally biased region" description="Polar residues" evidence="13">
    <location>
        <begin position="1175"/>
        <end position="1194"/>
    </location>
</feature>
<feature type="region of interest" description="Disordered" evidence="13">
    <location>
        <begin position="651"/>
        <end position="1293"/>
    </location>
</feature>
<protein>
    <recommendedName>
        <fullName evidence="19">UBA/TS-N domain-containing protein</fullName>
    </recommendedName>
</protein>
<dbReference type="GO" id="GO:0016197">
    <property type="term" value="P:endosomal transport"/>
    <property type="evidence" value="ECO:0007669"/>
    <property type="project" value="TreeGrafter"/>
</dbReference>
<evidence type="ECO:0000256" key="11">
    <source>
        <dbReference type="ARBA" id="ARBA00025194"/>
    </source>
</evidence>
<feature type="region of interest" description="Disordered" evidence="13">
    <location>
        <begin position="415"/>
        <end position="506"/>
    </location>
</feature>
<feature type="compositionally biased region" description="Polar residues" evidence="13">
    <location>
        <begin position="868"/>
        <end position="879"/>
    </location>
</feature>
<evidence type="ECO:0000259" key="16">
    <source>
        <dbReference type="PROSITE" id="PS50222"/>
    </source>
</evidence>
<keyword evidence="18" id="KW-1185">Reference proteome</keyword>
<evidence type="ECO:0000256" key="3">
    <source>
        <dbReference type="ARBA" id="ARBA00004413"/>
    </source>
</evidence>
<evidence type="ECO:0000256" key="10">
    <source>
        <dbReference type="ARBA" id="ARBA00023212"/>
    </source>
</evidence>
<feature type="compositionally biased region" description="Polar residues" evidence="13">
    <location>
        <begin position="1428"/>
        <end position="1439"/>
    </location>
</feature>
<evidence type="ECO:0000313" key="18">
    <source>
        <dbReference type="Proteomes" id="UP000799766"/>
    </source>
</evidence>
<dbReference type="InterPro" id="IPR015940">
    <property type="entry name" value="UBA"/>
</dbReference>
<dbReference type="GO" id="GO:0030479">
    <property type="term" value="C:actin cortical patch"/>
    <property type="evidence" value="ECO:0007669"/>
    <property type="project" value="UniProtKB-SubCell"/>
</dbReference>
<organism evidence="17 18">
    <name type="scientific">Lineolata rhizophorae</name>
    <dbReference type="NCBI Taxonomy" id="578093"/>
    <lineage>
        <taxon>Eukaryota</taxon>
        <taxon>Fungi</taxon>
        <taxon>Dikarya</taxon>
        <taxon>Ascomycota</taxon>
        <taxon>Pezizomycotina</taxon>
        <taxon>Dothideomycetes</taxon>
        <taxon>Dothideomycetes incertae sedis</taxon>
        <taxon>Lineolatales</taxon>
        <taxon>Lineolataceae</taxon>
        <taxon>Lineolata</taxon>
    </lineage>
</organism>
<feature type="compositionally biased region" description="Basic and acidic residues" evidence="13">
    <location>
        <begin position="881"/>
        <end position="896"/>
    </location>
</feature>
<feature type="domain" description="UBA" evidence="14">
    <location>
        <begin position="1463"/>
        <end position="1493"/>
    </location>
</feature>
<keyword evidence="9" id="KW-0009">Actin-binding</keyword>
<feature type="compositionally biased region" description="Polar residues" evidence="13">
    <location>
        <begin position="1109"/>
        <end position="1147"/>
    </location>
</feature>
<feature type="region of interest" description="Disordered" evidence="13">
    <location>
        <begin position="1372"/>
        <end position="1473"/>
    </location>
</feature>
<feature type="compositionally biased region" description="Polar residues" evidence="13">
    <location>
        <begin position="984"/>
        <end position="998"/>
    </location>
</feature>
<comment type="subunit">
    <text evidence="4">Component of the PAN1 actin cytoskeleton-regulatory complex.</text>
</comment>
<feature type="compositionally biased region" description="Polar residues" evidence="13">
    <location>
        <begin position="1237"/>
        <end position="1248"/>
    </location>
</feature>
<feature type="compositionally biased region" description="Low complexity" evidence="13">
    <location>
        <begin position="713"/>
        <end position="724"/>
    </location>
</feature>
<dbReference type="InterPro" id="IPR011992">
    <property type="entry name" value="EF-hand-dom_pair"/>
</dbReference>
<sequence>MADKAGGVDMNHPILNLAPEEKRVFTQLFQQADPDKLNVVTGENAVKFFEPTGIAPQILGEIWQIADTENRGLLTFAGFCQVLRLIAHYQSGRGVSAELAFRPGPLPKFDGFNPSTAAPPPAAANLRPQSSGPIRVPPLTPDKSTEYAGLFEKSGAENGLLGGETAKTIFEKAGLPNDVLGKIWSLADTETRGALGVTEFIIAMHLIASYRNGSLKGLPSTLPVGLYEAAARRVPPPGRGPGGSRPIEPPGAIPRQLSGSGMQRNQSPMTRPPYGTPPQSAQPTGSDWLISPSEKSNYDALFKKVDTQSRGHITGEQAVGFFSDSGLPEAILAHIWDLADINSDGQLNRDEFAVAMHLIRQQRPNPGLEKLPATLPSNLVPPSMQGQVRPPQQFTAPTFDNAAYSSNMSKSAADDLFDAFSSPPPAPVQTHQSTGGSGQNFSRPFDNDPFGAPQGSPKSPTGGYQPSPRNAPSGFKPFVPTSSFGQGLTSQGTGASGSSHSKQPAMEDLLGDNDAEANKKITQDTIDLGNMSNQIGTLRTQMQEVQSKKQSTEGDISGVSTQKRDLELRLAQFRTQYEQEVKHVKTLEDRLTASRNETRKLQQDLAMIEGSYQDLQSQHRQISTALEADQRENASLKERIRQLNGEIGQLRPQLEKMRADARQQKGMVSINKKQLQTNEGERDKIKSEMSDLSRSMQEEQRSTQSSVTETGGPSVSSPAPSNASHGSMNPFFRKSPQQSVDNARSPSAFSPTSATQNQRDFDNFFGASAFTSPQTAAPPPTSFKSESHHGQGQSVQSGPSLSDTEVPTPSTSPPLSYRDSPHTAEAQAPPSSGQFAANFLPLREGRNESFTSSTKASASGSRLGGAETPTNAATSSPFSATHDKEPRPSEPTRADTGHFPNLFDRNMTSSPAASATSDPTHARAGSKGDERKDAFQPFSIPAGKEQVPGAFPADDMIRPNQTGESTMSNQSRGSGRPNDPFGMASTSSRDNQTQQSRWQPGASHKVDFDAAFAGSSSGPGRGFQEKQHTGSSVNGSVDSATAVKFNQEFPPIKDLGDDDDSDSNSEQGFADNFTSPSPQHKRDAARGQGQQKPTDHGADVMGARPQLGQMDSSTSGLPTPNAQKSPPTYNQSQTASGIQQPSNNNNKFPAEFGGLLPSRNDPTSPPQADDKPFGGSSTQGQSLFGVPTSQQSKGSSPSMAAAFSAGSPPSAADTPTSTAPSDAYHSAVSFPSGAGEKSQSPDSSSAAGTQHMAAQQQSQQPQASKPSASAFDFDTGFDDLTDARDAADDRAGDDEDFILAVSHRRAADFDSDFNPVFDSPAASKSNTIASQHTPTGKHDHDAFGDFEHSISHAFGKQPVPSQQATAHDWDDIWSKLGQPDPSSGAGAGATANNAAAPGESGSAMGSNMAGPSGSAPGGESSSGVAVNKATTSGSPTTDEAASAAAAGKEQMPQLGRALTTGTEHDDPILKKLTGMGYPRDKALAALEKYDYDITKVGGPADPLNAMWF</sequence>
<feature type="compositionally biased region" description="Polar residues" evidence="13">
    <location>
        <begin position="735"/>
        <end position="758"/>
    </location>
</feature>
<dbReference type="Proteomes" id="UP000799766">
    <property type="component" value="Unassembled WGS sequence"/>
</dbReference>
<keyword evidence="7" id="KW-0106">Calcium</keyword>
<feature type="compositionally biased region" description="Basic and acidic residues" evidence="13">
    <location>
        <begin position="1281"/>
        <end position="1290"/>
    </location>
</feature>
<gene>
    <name evidence="17" type="ORF">BDY21DRAFT_389917</name>
</gene>
<dbReference type="PROSITE" id="PS00018">
    <property type="entry name" value="EF_HAND_1"/>
    <property type="match status" value="1"/>
</dbReference>
<dbReference type="SUPFAM" id="SSF46934">
    <property type="entry name" value="UBA-like"/>
    <property type="match status" value="1"/>
</dbReference>
<dbReference type="InterPro" id="IPR009060">
    <property type="entry name" value="UBA-like_sf"/>
</dbReference>
<feature type="compositionally biased region" description="Polar residues" evidence="13">
    <location>
        <begin position="848"/>
        <end position="860"/>
    </location>
</feature>
<dbReference type="SMART" id="SM00027">
    <property type="entry name" value="EH"/>
    <property type="match status" value="3"/>
</dbReference>
<dbReference type="CDD" id="cd14270">
    <property type="entry name" value="UBA"/>
    <property type="match status" value="1"/>
</dbReference>
<feature type="compositionally biased region" description="Polar residues" evidence="13">
    <location>
        <begin position="959"/>
        <end position="973"/>
    </location>
</feature>
<evidence type="ECO:0000256" key="13">
    <source>
        <dbReference type="SAM" id="MobiDB-lite"/>
    </source>
</evidence>
<feature type="compositionally biased region" description="Low complexity" evidence="13">
    <location>
        <begin position="1253"/>
        <end position="1274"/>
    </location>
</feature>
<dbReference type="Pfam" id="PF12763">
    <property type="entry name" value="EH"/>
    <property type="match status" value="3"/>
</dbReference>
<feature type="compositionally biased region" description="Basic and acidic residues" evidence="13">
    <location>
        <begin position="679"/>
        <end position="701"/>
    </location>
</feature>
<feature type="compositionally biased region" description="Basic and acidic residues" evidence="13">
    <location>
        <begin position="653"/>
        <end position="663"/>
    </location>
</feature>
<dbReference type="GO" id="GO:0003779">
    <property type="term" value="F:actin binding"/>
    <property type="evidence" value="ECO:0007669"/>
    <property type="project" value="UniProtKB-KW"/>
</dbReference>
<feature type="compositionally biased region" description="Polar residues" evidence="13">
    <location>
        <begin position="1029"/>
        <end position="1039"/>
    </location>
</feature>
<dbReference type="Gene3D" id="1.10.238.10">
    <property type="entry name" value="EF-hand"/>
    <property type="match status" value="3"/>
</dbReference>
<keyword evidence="8 12" id="KW-0175">Coiled coil</keyword>
<dbReference type="PROSITE" id="PS50031">
    <property type="entry name" value="EH"/>
    <property type="match status" value="3"/>
</dbReference>
<evidence type="ECO:0000256" key="6">
    <source>
        <dbReference type="ARBA" id="ARBA00022753"/>
    </source>
</evidence>
<evidence type="ECO:0000256" key="5">
    <source>
        <dbReference type="ARBA" id="ARBA00022583"/>
    </source>
</evidence>
<feature type="coiled-coil region" evidence="12">
    <location>
        <begin position="570"/>
        <end position="646"/>
    </location>
</feature>
<comment type="subcellular location">
    <subcellularLocation>
        <location evidence="3">Cell membrane</location>
        <topology evidence="3">Peripheral membrane protein</topology>
        <orientation evidence="3">Cytoplasmic side</orientation>
    </subcellularLocation>
    <subcellularLocation>
        <location evidence="2">Cytoplasm</location>
        <location evidence="2">Cytoskeleton</location>
        <location evidence="2">Actin patch</location>
    </subcellularLocation>
    <subcellularLocation>
        <location evidence="1">Endosome membrane</location>
        <topology evidence="1">Peripheral membrane protein</topology>
        <orientation evidence="1">Cytoplasmic side</orientation>
    </subcellularLocation>
</comment>
<evidence type="ECO:0000313" key="17">
    <source>
        <dbReference type="EMBL" id="KAF2462302.1"/>
    </source>
</evidence>
<feature type="compositionally biased region" description="Polar residues" evidence="13">
    <location>
        <begin position="1064"/>
        <end position="1078"/>
    </location>
</feature>
<dbReference type="GO" id="GO:0005509">
    <property type="term" value="F:calcium ion binding"/>
    <property type="evidence" value="ECO:0007669"/>
    <property type="project" value="InterPro"/>
</dbReference>
<evidence type="ECO:0008006" key="19">
    <source>
        <dbReference type="Google" id="ProtNLM"/>
    </source>
</evidence>
<keyword evidence="5" id="KW-0254">Endocytosis</keyword>
<feature type="compositionally biased region" description="Polar residues" evidence="13">
    <location>
        <begin position="790"/>
        <end position="809"/>
    </location>
</feature>
<feature type="domain" description="EH" evidence="15">
    <location>
        <begin position="21"/>
        <end position="107"/>
    </location>
</feature>
<feature type="region of interest" description="Disordered" evidence="13">
    <location>
        <begin position="233"/>
        <end position="290"/>
    </location>
</feature>
<keyword evidence="10" id="KW-0963">Cytoplasm</keyword>
<dbReference type="EMBL" id="MU001670">
    <property type="protein sequence ID" value="KAF2462302.1"/>
    <property type="molecule type" value="Genomic_DNA"/>
</dbReference>
<dbReference type="Gene3D" id="1.10.287.1490">
    <property type="match status" value="1"/>
</dbReference>
<evidence type="ECO:0000256" key="9">
    <source>
        <dbReference type="ARBA" id="ARBA00023203"/>
    </source>
</evidence>
<feature type="compositionally biased region" description="Polar residues" evidence="13">
    <location>
        <begin position="456"/>
        <end position="470"/>
    </location>
</feature>
<dbReference type="GO" id="GO:0010008">
    <property type="term" value="C:endosome membrane"/>
    <property type="evidence" value="ECO:0007669"/>
    <property type="project" value="UniProtKB-SubCell"/>
</dbReference>
<dbReference type="OrthoDB" id="524326at2759"/>
<feature type="compositionally biased region" description="Low complexity" evidence="13">
    <location>
        <begin position="1195"/>
        <end position="1212"/>
    </location>
</feature>
<evidence type="ECO:0000259" key="14">
    <source>
        <dbReference type="PROSITE" id="PS50030"/>
    </source>
</evidence>
<feature type="region of interest" description="Disordered" evidence="13">
    <location>
        <begin position="1310"/>
        <end position="1344"/>
    </location>
</feature>
<feature type="compositionally biased region" description="Polar residues" evidence="13">
    <location>
        <begin position="1322"/>
        <end position="1334"/>
    </location>
</feature>
<dbReference type="SUPFAM" id="SSF47473">
    <property type="entry name" value="EF-hand"/>
    <property type="match status" value="3"/>
</dbReference>
<feature type="domain" description="EH" evidence="15">
    <location>
        <begin position="294"/>
        <end position="386"/>
    </location>
</feature>
<dbReference type="SMART" id="SM00054">
    <property type="entry name" value="EFh"/>
    <property type="match status" value="3"/>
</dbReference>